<feature type="active site" evidence="4">
    <location>
        <position position="36"/>
    </location>
</feature>
<organism evidence="7 8">
    <name type="scientific">Zavarzinia compransoris</name>
    <dbReference type="NCBI Taxonomy" id="1264899"/>
    <lineage>
        <taxon>Bacteria</taxon>
        <taxon>Pseudomonadati</taxon>
        <taxon>Pseudomonadota</taxon>
        <taxon>Alphaproteobacteria</taxon>
        <taxon>Rhodospirillales</taxon>
        <taxon>Zavarziniaceae</taxon>
        <taxon>Zavarzinia</taxon>
    </lineage>
</organism>
<evidence type="ECO:0000313" key="7">
    <source>
        <dbReference type="EMBL" id="PWR18014.1"/>
    </source>
</evidence>
<dbReference type="PANTHER" id="PTHR47268:SF4">
    <property type="entry name" value="ACYLPHOSPHATASE"/>
    <property type="match status" value="1"/>
</dbReference>
<dbReference type="RefSeq" id="WP_109923148.1">
    <property type="nucleotide sequence ID" value="NZ_QGLF01000007.1"/>
</dbReference>
<keyword evidence="8" id="KW-1185">Reference proteome</keyword>
<keyword evidence="4" id="KW-0378">Hydrolase</keyword>
<evidence type="ECO:0000313" key="8">
    <source>
        <dbReference type="Proteomes" id="UP000246077"/>
    </source>
</evidence>
<feature type="domain" description="Acylphosphatase-like" evidence="6">
    <location>
        <begin position="3"/>
        <end position="89"/>
    </location>
</feature>
<reference evidence="8" key="1">
    <citation type="submission" date="2018-05" db="EMBL/GenBank/DDBJ databases">
        <title>Zavarzinia sp. HR-AS.</title>
        <authorList>
            <person name="Lee Y."/>
            <person name="Jeon C.O."/>
        </authorList>
    </citation>
    <scope>NUCLEOTIDE SEQUENCE [LARGE SCALE GENOMIC DNA]</scope>
    <source>
        <strain evidence="8">DSM 1231</strain>
    </source>
</reference>
<evidence type="ECO:0000256" key="4">
    <source>
        <dbReference type="PROSITE-ProRule" id="PRU00520"/>
    </source>
</evidence>
<accession>A0A317DUF0</accession>
<dbReference type="InterPro" id="IPR020456">
    <property type="entry name" value="Acylphosphatase"/>
</dbReference>
<evidence type="ECO:0000259" key="6">
    <source>
        <dbReference type="PROSITE" id="PS51160"/>
    </source>
</evidence>
<protein>
    <recommendedName>
        <fullName evidence="2 4">acylphosphatase</fullName>
        <ecNumber evidence="2 4">3.6.1.7</ecNumber>
    </recommendedName>
</protein>
<dbReference type="EMBL" id="QGLF01000007">
    <property type="protein sequence ID" value="PWR18014.1"/>
    <property type="molecule type" value="Genomic_DNA"/>
</dbReference>
<dbReference type="Proteomes" id="UP000246077">
    <property type="component" value="Unassembled WGS sequence"/>
</dbReference>
<name>A0A317DUF0_9PROT</name>
<evidence type="ECO:0000256" key="3">
    <source>
        <dbReference type="ARBA" id="ARBA00047645"/>
    </source>
</evidence>
<dbReference type="PROSITE" id="PS51160">
    <property type="entry name" value="ACYLPHOSPHATASE_3"/>
    <property type="match status" value="1"/>
</dbReference>
<dbReference type="InterPro" id="IPR036046">
    <property type="entry name" value="Acylphosphatase-like_dom_sf"/>
</dbReference>
<evidence type="ECO:0000256" key="2">
    <source>
        <dbReference type="ARBA" id="ARBA00012150"/>
    </source>
</evidence>
<dbReference type="Pfam" id="PF00708">
    <property type="entry name" value="Acylphosphatase"/>
    <property type="match status" value="1"/>
</dbReference>
<evidence type="ECO:0000256" key="1">
    <source>
        <dbReference type="ARBA" id="ARBA00005614"/>
    </source>
</evidence>
<dbReference type="PRINTS" id="PR00112">
    <property type="entry name" value="ACYLPHPHTASE"/>
</dbReference>
<dbReference type="AlphaFoldDB" id="A0A317DUF0"/>
<feature type="active site" evidence="4">
    <location>
        <position position="18"/>
    </location>
</feature>
<dbReference type="OrthoDB" id="5295388at2"/>
<evidence type="ECO:0000256" key="5">
    <source>
        <dbReference type="RuleBase" id="RU004168"/>
    </source>
</evidence>
<gene>
    <name evidence="7" type="ORF">DKG75_20970</name>
</gene>
<dbReference type="InterPro" id="IPR001792">
    <property type="entry name" value="Acylphosphatase-like_dom"/>
</dbReference>
<dbReference type="EC" id="3.6.1.7" evidence="2 4"/>
<dbReference type="PANTHER" id="PTHR47268">
    <property type="entry name" value="ACYLPHOSPHATASE"/>
    <property type="match status" value="1"/>
</dbReference>
<dbReference type="Gene3D" id="3.30.70.100">
    <property type="match status" value="1"/>
</dbReference>
<dbReference type="PROSITE" id="PS00151">
    <property type="entry name" value="ACYLPHOSPHATASE_2"/>
    <property type="match status" value="1"/>
</dbReference>
<comment type="similarity">
    <text evidence="1 5">Belongs to the acylphosphatase family.</text>
</comment>
<sequence length="91" mass="9604">MKTIRLIISGRVQGVGYRHFAAGKARLLGLDGWVRNRLDGTVEVLARGEAAVLDELVAACRLGPPAAIVGGIDSRPAEDVPAPGFIQRETA</sequence>
<dbReference type="InterPro" id="IPR017968">
    <property type="entry name" value="Acylphosphatase_CS"/>
</dbReference>
<dbReference type="SUPFAM" id="SSF54975">
    <property type="entry name" value="Acylphosphatase/BLUF domain-like"/>
    <property type="match status" value="1"/>
</dbReference>
<proteinExistence type="inferred from homology"/>
<comment type="catalytic activity">
    <reaction evidence="3 4">
        <text>an acyl phosphate + H2O = a carboxylate + phosphate + H(+)</text>
        <dbReference type="Rhea" id="RHEA:14965"/>
        <dbReference type="ChEBI" id="CHEBI:15377"/>
        <dbReference type="ChEBI" id="CHEBI:15378"/>
        <dbReference type="ChEBI" id="CHEBI:29067"/>
        <dbReference type="ChEBI" id="CHEBI:43474"/>
        <dbReference type="ChEBI" id="CHEBI:59918"/>
        <dbReference type="EC" id="3.6.1.7"/>
    </reaction>
</comment>
<comment type="caution">
    <text evidence="7">The sequence shown here is derived from an EMBL/GenBank/DDBJ whole genome shotgun (WGS) entry which is preliminary data.</text>
</comment>
<dbReference type="GO" id="GO:0003998">
    <property type="term" value="F:acylphosphatase activity"/>
    <property type="evidence" value="ECO:0007669"/>
    <property type="project" value="UniProtKB-EC"/>
</dbReference>